<protein>
    <submittedName>
        <fullName evidence="1">Uncharacterized protein</fullName>
    </submittedName>
</protein>
<dbReference type="EMBL" id="CP053538">
    <property type="protein sequence ID" value="QJX47426.1"/>
    <property type="molecule type" value="Genomic_DNA"/>
</dbReference>
<name>A0A6M6BH48_9BACT</name>
<dbReference type="Proteomes" id="UP000501623">
    <property type="component" value="Chromosome"/>
</dbReference>
<evidence type="ECO:0000313" key="1">
    <source>
        <dbReference type="EMBL" id="QJX47426.1"/>
    </source>
</evidence>
<dbReference type="KEGG" id="hts:HMJ29_10950"/>
<gene>
    <name evidence="1" type="ORF">HMJ29_10950</name>
</gene>
<proteinExistence type="predicted"/>
<dbReference type="RefSeq" id="WP_171591518.1">
    <property type="nucleotide sequence ID" value="NZ_CP053538.1"/>
</dbReference>
<sequence length="104" mass="11373">MNDQLLLRVRESIGLTGLGVLLFPASKTPELTGFALHTALQIRLRHPSGLEESTIATVEEVARPGHTHEDEGTTERVLLLTQEAASAPPTGTEVWWTGAEVDFW</sequence>
<evidence type="ECO:0000313" key="2">
    <source>
        <dbReference type="Proteomes" id="UP000501623"/>
    </source>
</evidence>
<accession>A0A6M6BH48</accession>
<dbReference type="AlphaFoldDB" id="A0A6M6BH48"/>
<organism evidence="1 2">
    <name type="scientific">Hymenobacter taeanensis</name>
    <dbReference type="NCBI Taxonomy" id="2735321"/>
    <lineage>
        <taxon>Bacteria</taxon>
        <taxon>Pseudomonadati</taxon>
        <taxon>Bacteroidota</taxon>
        <taxon>Cytophagia</taxon>
        <taxon>Cytophagales</taxon>
        <taxon>Hymenobacteraceae</taxon>
        <taxon>Hymenobacter</taxon>
    </lineage>
</organism>
<reference evidence="1 2" key="1">
    <citation type="submission" date="2020-05" db="EMBL/GenBank/DDBJ databases">
        <title>Complete genome sequence of Hymenobacter sp. TS19 in Coasted Sand Dune.</title>
        <authorList>
            <person name="Lee J.-H."/>
            <person name="Jung J.-H."/>
            <person name="Jeong S."/>
            <person name="Zhao L."/>
            <person name="Kim M.-K."/>
            <person name="Seo H.-S."/>
            <person name="Lim S."/>
        </authorList>
    </citation>
    <scope>NUCLEOTIDE SEQUENCE [LARGE SCALE GENOMIC DNA]</scope>
    <source>
        <strain evidence="1 2">TS19</strain>
    </source>
</reference>
<keyword evidence="2" id="KW-1185">Reference proteome</keyword>